<dbReference type="AlphaFoldDB" id="A0A7Y0SCN9"/>
<accession>A0A7Y0SCN9</accession>
<evidence type="ECO:0000313" key="1">
    <source>
        <dbReference type="EMBL" id="NMU30550.1"/>
    </source>
</evidence>
<name>A0A7Y0SCN9_VIBPH</name>
<organism evidence="1 2">
    <name type="scientific">Vibrio parahaemolyticus</name>
    <dbReference type="NCBI Taxonomy" id="670"/>
    <lineage>
        <taxon>Bacteria</taxon>
        <taxon>Pseudomonadati</taxon>
        <taxon>Pseudomonadota</taxon>
        <taxon>Gammaproteobacteria</taxon>
        <taxon>Vibrionales</taxon>
        <taxon>Vibrionaceae</taxon>
        <taxon>Vibrio</taxon>
    </lineage>
</organism>
<comment type="caution">
    <text evidence="1">The sequence shown here is derived from an EMBL/GenBank/DDBJ whole genome shotgun (WGS) entry which is preliminary data.</text>
</comment>
<dbReference type="Proteomes" id="UP000555836">
    <property type="component" value="Unassembled WGS sequence"/>
</dbReference>
<sequence>MPDGTKIEYEDFLPDFVINAEGKPDRKSGEYRNPVALLGVTPPDGQRLRVFAFAGNVAENIPVGAPKAG</sequence>
<proteinExistence type="predicted"/>
<reference evidence="1 2" key="1">
    <citation type="submission" date="2020-04" db="EMBL/GenBank/DDBJ databases">
        <title>Whole-genome sequencing of Vibrio spp. from China reveals different genetic environments of blaCTX-M-14 among diverse lineages.</title>
        <authorList>
            <person name="Zheng Z."/>
            <person name="Ye L."/>
            <person name="Chen S."/>
        </authorList>
    </citation>
    <scope>NUCLEOTIDE SEQUENCE [LARGE SCALE GENOMIC DNA]</scope>
    <source>
        <strain evidence="1 2">Vb0574</strain>
    </source>
</reference>
<protein>
    <submittedName>
        <fullName evidence="1">Uncharacterized protein</fullName>
    </submittedName>
</protein>
<feature type="non-terminal residue" evidence="1">
    <location>
        <position position="69"/>
    </location>
</feature>
<gene>
    <name evidence="1" type="ORF">HKB21_33610</name>
</gene>
<dbReference type="EMBL" id="JABCLD010002540">
    <property type="protein sequence ID" value="NMU30550.1"/>
    <property type="molecule type" value="Genomic_DNA"/>
</dbReference>
<evidence type="ECO:0000313" key="2">
    <source>
        <dbReference type="Proteomes" id="UP000555836"/>
    </source>
</evidence>